<dbReference type="InParanoid" id="A0A316VKN1"/>
<dbReference type="RefSeq" id="XP_025358454.1">
    <property type="nucleotide sequence ID" value="XM_025497601.1"/>
</dbReference>
<evidence type="ECO:0000313" key="3">
    <source>
        <dbReference type="Proteomes" id="UP000245771"/>
    </source>
</evidence>
<feature type="region of interest" description="Disordered" evidence="1">
    <location>
        <begin position="228"/>
        <end position="308"/>
    </location>
</feature>
<reference evidence="2 3" key="1">
    <citation type="journal article" date="2018" name="Mol. Biol. Evol.">
        <title>Broad Genomic Sampling Reveals a Smut Pathogenic Ancestry of the Fungal Clade Ustilaginomycotina.</title>
        <authorList>
            <person name="Kijpornyongpan T."/>
            <person name="Mondo S.J."/>
            <person name="Barry K."/>
            <person name="Sandor L."/>
            <person name="Lee J."/>
            <person name="Lipzen A."/>
            <person name="Pangilinan J."/>
            <person name="LaButti K."/>
            <person name="Hainaut M."/>
            <person name="Henrissat B."/>
            <person name="Grigoriev I.V."/>
            <person name="Spatafora J.W."/>
            <person name="Aime M.C."/>
        </authorList>
    </citation>
    <scope>NUCLEOTIDE SEQUENCE [LARGE SCALE GENOMIC DNA]</scope>
    <source>
        <strain evidence="2 3">MCA 3882</strain>
    </source>
</reference>
<dbReference type="AlphaFoldDB" id="A0A316VKN1"/>
<dbReference type="EMBL" id="KZ819602">
    <property type="protein sequence ID" value="PWN38152.1"/>
    <property type="molecule type" value="Genomic_DNA"/>
</dbReference>
<name>A0A316VKN1_9BASI</name>
<feature type="region of interest" description="Disordered" evidence="1">
    <location>
        <begin position="114"/>
        <end position="135"/>
    </location>
</feature>
<proteinExistence type="predicted"/>
<dbReference type="Proteomes" id="UP000245771">
    <property type="component" value="Unassembled WGS sequence"/>
</dbReference>
<feature type="region of interest" description="Disordered" evidence="1">
    <location>
        <begin position="539"/>
        <end position="560"/>
    </location>
</feature>
<sequence>MCMQKLASPETNYNRNDAMNSFSIRLPLNVQTLSTTTIYDVQLVCTERPGPKRSVDAVSVRRRLHMFGQDPFSPPRTTEYMHPYTLRDIKNRAVQQVYERKGRNIHGSIVSEVASPESSALTMPEQEPEQVKRKGGGHEVLIKEPKRKSTEAVRKWFARKREERKRGDKKAIEFFAKRNRYNNKKVREKIARIQQGTATPLEQEQYKNFRNKQKQWKDNNREKRNAYLRNRPSIGVSIRKKKRLPDTQSLPNQTTNPPQVSAGSIEQQPVVAAPETSTIAKTSAATPSKRKKKPFDLNLKPPSKKKSTEAVKAFYNRKKEARQRGDPKAIEFFKNESLRRSNREKRKREKVFSGEATQAEEEVYQQILARNRKYKHDNLLQMIFLILPFESRIFVNAVSVRRRLRMFGQDPFSPPKTTEYMHPYTLRDIKNRSVQQVYERKGKEVLGSAKDYVPSTNRVHSRKIEKGGNNDRKNYIHAKTAESESGDTQSQYTLRSKAANHLKKVSCVEYDDGGYDTDSIRRPKDGDAINRIRRVYKESSEKEHRDATLISSKDQPPKKYPNKWYWQQKALRNSGDVEAKQNYTLRNRREWLEKKARRKKVIDGTATEHELQKHKNFTNTRKKYSETHREQIAEYKRRYHMRKKVNRSKKE</sequence>
<protein>
    <submittedName>
        <fullName evidence="2">Uncharacterized protein</fullName>
    </submittedName>
</protein>
<keyword evidence="3" id="KW-1185">Reference proteome</keyword>
<accession>A0A316VKN1</accession>
<gene>
    <name evidence="2" type="ORF">FA14DRAFT_153484</name>
</gene>
<dbReference type="GeneID" id="37019382"/>
<evidence type="ECO:0000256" key="1">
    <source>
        <dbReference type="SAM" id="MobiDB-lite"/>
    </source>
</evidence>
<feature type="compositionally biased region" description="Polar residues" evidence="1">
    <location>
        <begin position="246"/>
        <end position="267"/>
    </location>
</feature>
<feature type="compositionally biased region" description="Polar residues" evidence="1">
    <location>
        <begin position="275"/>
        <end position="286"/>
    </location>
</feature>
<organism evidence="2 3">
    <name type="scientific">Meira miltonrushii</name>
    <dbReference type="NCBI Taxonomy" id="1280837"/>
    <lineage>
        <taxon>Eukaryota</taxon>
        <taxon>Fungi</taxon>
        <taxon>Dikarya</taxon>
        <taxon>Basidiomycota</taxon>
        <taxon>Ustilaginomycotina</taxon>
        <taxon>Exobasidiomycetes</taxon>
        <taxon>Exobasidiales</taxon>
        <taxon>Brachybasidiaceae</taxon>
        <taxon>Meira</taxon>
    </lineage>
</organism>
<evidence type="ECO:0000313" key="2">
    <source>
        <dbReference type="EMBL" id="PWN38152.1"/>
    </source>
</evidence>